<protein>
    <submittedName>
        <fullName evidence="2">LuxR family transcriptional regulator</fullName>
    </submittedName>
</protein>
<feature type="domain" description="HTH luxR-type" evidence="1">
    <location>
        <begin position="711"/>
        <end position="776"/>
    </location>
</feature>
<dbReference type="InterPro" id="IPR058852">
    <property type="entry name" value="HTH_77"/>
</dbReference>
<dbReference type="Gene3D" id="1.10.10.10">
    <property type="entry name" value="Winged helix-like DNA-binding domain superfamily/Winged helix DNA-binding domain"/>
    <property type="match status" value="1"/>
</dbReference>
<dbReference type="Gene3D" id="1.25.40.10">
    <property type="entry name" value="Tetratricopeptide repeat domain"/>
    <property type="match status" value="1"/>
</dbReference>
<comment type="caution">
    <text evidence="2">The sequence shown here is derived from an EMBL/GenBank/DDBJ whole genome shotgun (WGS) entry which is preliminary data.</text>
</comment>
<keyword evidence="3" id="KW-1185">Reference proteome</keyword>
<dbReference type="SUPFAM" id="SSF46894">
    <property type="entry name" value="C-terminal effector domain of the bipartite response regulators"/>
    <property type="match status" value="1"/>
</dbReference>
<dbReference type="InterPro" id="IPR011990">
    <property type="entry name" value="TPR-like_helical_dom_sf"/>
</dbReference>
<dbReference type="RefSeq" id="WP_345349017.1">
    <property type="nucleotide sequence ID" value="NZ_BAABHJ010000002.1"/>
</dbReference>
<dbReference type="Pfam" id="PF00196">
    <property type="entry name" value="GerE"/>
    <property type="match status" value="1"/>
</dbReference>
<dbReference type="PANTHER" id="PTHR47691">
    <property type="entry name" value="REGULATOR-RELATED"/>
    <property type="match status" value="1"/>
</dbReference>
<accession>A0ABP8TF72</accession>
<dbReference type="InterPro" id="IPR000792">
    <property type="entry name" value="Tscrpt_reg_LuxR_C"/>
</dbReference>
<dbReference type="InterPro" id="IPR027417">
    <property type="entry name" value="P-loop_NTPase"/>
</dbReference>
<dbReference type="CDD" id="cd06170">
    <property type="entry name" value="LuxR_C_like"/>
    <property type="match status" value="1"/>
</dbReference>
<proteinExistence type="predicted"/>
<reference evidence="3" key="1">
    <citation type="journal article" date="2019" name="Int. J. Syst. Evol. Microbiol.">
        <title>The Global Catalogue of Microorganisms (GCM) 10K type strain sequencing project: providing services to taxonomists for standard genome sequencing and annotation.</title>
        <authorList>
            <consortium name="The Broad Institute Genomics Platform"/>
            <consortium name="The Broad Institute Genome Sequencing Center for Infectious Disease"/>
            <person name="Wu L."/>
            <person name="Ma J."/>
        </authorList>
    </citation>
    <scope>NUCLEOTIDE SEQUENCE [LARGE SCALE GENOMIC DNA]</scope>
    <source>
        <strain evidence="3">JCM 17938</strain>
    </source>
</reference>
<organism evidence="2 3">
    <name type="scientific">Actinoallomurus liliacearum</name>
    <dbReference type="NCBI Taxonomy" id="1080073"/>
    <lineage>
        <taxon>Bacteria</taxon>
        <taxon>Bacillati</taxon>
        <taxon>Actinomycetota</taxon>
        <taxon>Actinomycetes</taxon>
        <taxon>Streptosporangiales</taxon>
        <taxon>Thermomonosporaceae</taxon>
        <taxon>Actinoallomurus</taxon>
    </lineage>
</organism>
<gene>
    <name evidence="2" type="ORF">GCM10023195_10310</name>
</gene>
<dbReference type="Gene3D" id="3.40.50.300">
    <property type="entry name" value="P-loop containing nucleotide triphosphate hydrolases"/>
    <property type="match status" value="1"/>
</dbReference>
<dbReference type="PANTHER" id="PTHR47691:SF3">
    <property type="entry name" value="HTH-TYPE TRANSCRIPTIONAL REGULATOR RV0890C-RELATED"/>
    <property type="match status" value="1"/>
</dbReference>
<name>A0ABP8TF72_9ACTN</name>
<dbReference type="Proteomes" id="UP001500212">
    <property type="component" value="Unassembled WGS sequence"/>
</dbReference>
<dbReference type="Pfam" id="PF25872">
    <property type="entry name" value="HTH_77"/>
    <property type="match status" value="1"/>
</dbReference>
<sequence length="778" mass="85286">MNATPEARGAGSGSLPEDLTSFVGRRRLTDTARRFLADSRLVTLTGVGGVGKTRLAVHVARQVCRAFRDGVRFVELADVDDPSLVPTAVAAELRLPEASVRELTAVLVDYLADKQLLIVLDNCEHLLQCCAGLVGDLLRTASGVRVLATSREPMMISGERVLEVEPLPVPSAQVVVSDATMDEYPALRLFQDRASAVVPGFSVNPGNASVVTSVCRRLDGLPLAIELAAAWLRVLSLEQLSARLEDRFRLLKTGEQGTPARHRTLRAAVQWSFDLCSTSERLLWSRLSVFTGEFDLDAAEAVCAGDGLDVFTAMSGLLDKSIIVRCGGGPRAWYRMLETIRQYGAERLADAGEAPRLRCTHRDYFLREAERADACACGPRQGEWVRRLTAERGNLWAALEFCLDEPAQARAGLRMADALWFYWVGCGFVREGAHWLGRALALDPEPSHERVRALWIDGWIAFLRGENATSLVLLRQARELAGELDDEADRIYALQFYAEAEMFVGNLDVAVPMLEQALAGHRASGAWTAPALLIFGQRARPAVLAGDIDLAVALLTECLSICDSLGERWTRSWSEWNLGVAYWTTGALRKAAAHLRSSLRAKQDLVDRLGIPFCVELLGWVAISAGRTDRAAVLFGAADAGWDLIGRPLFGFDTLLRWRRQNRARCRESLGDAGFAAACRRGALMPQSELVGFALEEEPSEEPAAVVVAPSAAADQALTKRERQVAEMVARGMTNKEIAENLLIAQRTAESHIEKILSKLGFTSRTQIAVWAAHRRRP</sequence>
<dbReference type="SUPFAM" id="SSF52540">
    <property type="entry name" value="P-loop containing nucleoside triphosphate hydrolases"/>
    <property type="match status" value="1"/>
</dbReference>
<dbReference type="SMART" id="SM00421">
    <property type="entry name" value="HTH_LUXR"/>
    <property type="match status" value="1"/>
</dbReference>
<dbReference type="Pfam" id="PF00931">
    <property type="entry name" value="NB-ARC"/>
    <property type="match status" value="1"/>
</dbReference>
<dbReference type="InterPro" id="IPR016032">
    <property type="entry name" value="Sig_transdc_resp-reg_C-effctor"/>
</dbReference>
<dbReference type="SUPFAM" id="SSF48452">
    <property type="entry name" value="TPR-like"/>
    <property type="match status" value="2"/>
</dbReference>
<dbReference type="PROSITE" id="PS50043">
    <property type="entry name" value="HTH_LUXR_2"/>
    <property type="match status" value="1"/>
</dbReference>
<evidence type="ECO:0000259" key="1">
    <source>
        <dbReference type="PROSITE" id="PS50043"/>
    </source>
</evidence>
<dbReference type="InterPro" id="IPR002182">
    <property type="entry name" value="NB-ARC"/>
</dbReference>
<evidence type="ECO:0000313" key="2">
    <source>
        <dbReference type="EMBL" id="GAA4603179.1"/>
    </source>
</evidence>
<dbReference type="InterPro" id="IPR036388">
    <property type="entry name" value="WH-like_DNA-bd_sf"/>
</dbReference>
<dbReference type="PRINTS" id="PR00038">
    <property type="entry name" value="HTHLUXR"/>
</dbReference>
<dbReference type="PRINTS" id="PR00364">
    <property type="entry name" value="DISEASERSIST"/>
</dbReference>
<dbReference type="EMBL" id="BAABHJ010000002">
    <property type="protein sequence ID" value="GAA4603179.1"/>
    <property type="molecule type" value="Genomic_DNA"/>
</dbReference>
<evidence type="ECO:0000313" key="3">
    <source>
        <dbReference type="Proteomes" id="UP001500212"/>
    </source>
</evidence>